<dbReference type="PANTHER" id="PTHR13531">
    <property type="entry name" value="GEO07735P1-RELATED-RELATED"/>
    <property type="match status" value="1"/>
</dbReference>
<dbReference type="GO" id="GO:1905515">
    <property type="term" value="P:non-motile cilium assembly"/>
    <property type="evidence" value="ECO:0007669"/>
    <property type="project" value="TreeGrafter"/>
</dbReference>
<feature type="transmembrane region" description="Helical" evidence="5">
    <location>
        <begin position="74"/>
        <end position="94"/>
    </location>
</feature>
<organism evidence="6 7">
    <name type="scientific">Trichinella patagoniensis</name>
    <dbReference type="NCBI Taxonomy" id="990121"/>
    <lineage>
        <taxon>Eukaryota</taxon>
        <taxon>Metazoa</taxon>
        <taxon>Ecdysozoa</taxon>
        <taxon>Nematoda</taxon>
        <taxon>Enoplea</taxon>
        <taxon>Dorylaimia</taxon>
        <taxon>Trichinellida</taxon>
        <taxon>Trichinellidae</taxon>
        <taxon>Trichinella</taxon>
    </lineage>
</organism>
<feature type="transmembrane region" description="Helical" evidence="5">
    <location>
        <begin position="139"/>
        <end position="164"/>
    </location>
</feature>
<dbReference type="PANTHER" id="PTHR13531:SF0">
    <property type="entry name" value="GEO07735P1-RELATED"/>
    <property type="match status" value="1"/>
</dbReference>
<dbReference type="AlphaFoldDB" id="A0A0V0ZGH8"/>
<proteinExistence type="predicted"/>
<sequence length="165" mass="18855">MTSSIMRMKFAVFSPNFPVHGGEEITVSKSGTSCLKSSFVLQLFLILNKWYTWLFFVTEISVFIYKGITLLYSWQTLISDVLLLILLLIMEVFRNILARNGNLMESFAYVAVSVFLGIACLLAYAYFFYFQTYVIKLEIVIISIALLFIALELAFSVVTMIAFLK</sequence>
<evidence type="ECO:0000256" key="3">
    <source>
        <dbReference type="ARBA" id="ARBA00022989"/>
    </source>
</evidence>
<evidence type="ECO:0000313" key="6">
    <source>
        <dbReference type="EMBL" id="KRY11551.1"/>
    </source>
</evidence>
<keyword evidence="2 5" id="KW-0812">Transmembrane</keyword>
<dbReference type="EMBL" id="JYDQ01000191">
    <property type="protein sequence ID" value="KRY11551.1"/>
    <property type="molecule type" value="Genomic_DNA"/>
</dbReference>
<keyword evidence="7" id="KW-1185">Reference proteome</keyword>
<reference evidence="6 7" key="1">
    <citation type="submission" date="2015-01" db="EMBL/GenBank/DDBJ databases">
        <title>Evolution of Trichinella species and genotypes.</title>
        <authorList>
            <person name="Korhonen P.K."/>
            <person name="Edoardo P."/>
            <person name="Giuseppe L.R."/>
            <person name="Gasser R.B."/>
        </authorList>
    </citation>
    <scope>NUCLEOTIDE SEQUENCE [LARGE SCALE GENOMIC DNA]</scope>
    <source>
        <strain evidence="6">ISS2496</strain>
    </source>
</reference>
<feature type="transmembrane region" description="Helical" evidence="5">
    <location>
        <begin position="50"/>
        <end position="68"/>
    </location>
</feature>
<dbReference type="GO" id="GO:0016020">
    <property type="term" value="C:membrane"/>
    <property type="evidence" value="ECO:0007669"/>
    <property type="project" value="UniProtKB-SubCell"/>
</dbReference>
<evidence type="ECO:0000256" key="5">
    <source>
        <dbReference type="SAM" id="Phobius"/>
    </source>
</evidence>
<accession>A0A0V0ZGH8</accession>
<name>A0A0V0ZGH8_9BILA</name>
<protein>
    <submittedName>
        <fullName evidence="6">Transmembrane protein</fullName>
    </submittedName>
</protein>
<dbReference type="GO" id="GO:0035869">
    <property type="term" value="C:ciliary transition zone"/>
    <property type="evidence" value="ECO:0007669"/>
    <property type="project" value="TreeGrafter"/>
</dbReference>
<dbReference type="InterPro" id="IPR019184">
    <property type="entry name" value="Uncharacterised_TM-17"/>
</dbReference>
<dbReference type="OrthoDB" id="262535at2759"/>
<evidence type="ECO:0000256" key="1">
    <source>
        <dbReference type="ARBA" id="ARBA00004141"/>
    </source>
</evidence>
<gene>
    <name evidence="6" type="primary">TMEM216</name>
    <name evidence="6" type="ORF">T12_9389</name>
</gene>
<dbReference type="Proteomes" id="UP000054783">
    <property type="component" value="Unassembled WGS sequence"/>
</dbReference>
<feature type="transmembrane region" description="Helical" evidence="5">
    <location>
        <begin position="106"/>
        <end position="127"/>
    </location>
</feature>
<dbReference type="STRING" id="990121.A0A0V0ZGH8"/>
<keyword evidence="4 5" id="KW-0472">Membrane</keyword>
<dbReference type="Pfam" id="PF09799">
    <property type="entry name" value="Transmemb_17"/>
    <property type="match status" value="1"/>
</dbReference>
<keyword evidence="3 5" id="KW-1133">Transmembrane helix</keyword>
<comment type="subcellular location">
    <subcellularLocation>
        <location evidence="1">Membrane</location>
        <topology evidence="1">Multi-pass membrane protein</topology>
    </subcellularLocation>
</comment>
<evidence type="ECO:0000256" key="4">
    <source>
        <dbReference type="ARBA" id="ARBA00023136"/>
    </source>
</evidence>
<evidence type="ECO:0000313" key="7">
    <source>
        <dbReference type="Proteomes" id="UP000054783"/>
    </source>
</evidence>
<comment type="caution">
    <text evidence="6">The sequence shown here is derived from an EMBL/GenBank/DDBJ whole genome shotgun (WGS) entry which is preliminary data.</text>
</comment>
<evidence type="ECO:0000256" key="2">
    <source>
        <dbReference type="ARBA" id="ARBA00022692"/>
    </source>
</evidence>